<dbReference type="CDD" id="cd01522">
    <property type="entry name" value="RHOD_1"/>
    <property type="match status" value="1"/>
</dbReference>
<name>A0A1Y1QL05_9GAMM</name>
<evidence type="ECO:0000313" key="3">
    <source>
        <dbReference type="Proteomes" id="UP000192491"/>
    </source>
</evidence>
<dbReference type="EMBL" id="MTEJ01000179">
    <property type="protein sequence ID" value="OQX08305.1"/>
    <property type="molecule type" value="Genomic_DNA"/>
</dbReference>
<dbReference type="InterPro" id="IPR052367">
    <property type="entry name" value="Thiosulfate_ST/Rhodanese-like"/>
</dbReference>
<feature type="domain" description="Rhodanese" evidence="1">
    <location>
        <begin position="18"/>
        <end position="126"/>
    </location>
</feature>
<dbReference type="PANTHER" id="PTHR45431">
    <property type="entry name" value="RHODANESE-LIKE DOMAIN-CONTAINING PROTEIN 15, CHLOROPLASTIC"/>
    <property type="match status" value="1"/>
</dbReference>
<keyword evidence="2" id="KW-0808">Transferase</keyword>
<proteinExistence type="predicted"/>
<dbReference type="AlphaFoldDB" id="A0A1Y1QL05"/>
<dbReference type="GO" id="GO:0016740">
    <property type="term" value="F:transferase activity"/>
    <property type="evidence" value="ECO:0007669"/>
    <property type="project" value="UniProtKB-KW"/>
</dbReference>
<dbReference type="Pfam" id="PF00581">
    <property type="entry name" value="Rhodanese"/>
    <property type="match status" value="1"/>
</dbReference>
<protein>
    <submittedName>
        <fullName evidence="2">Sulfurtransferase</fullName>
    </submittedName>
</protein>
<dbReference type="Proteomes" id="UP000192491">
    <property type="component" value="Unassembled WGS sequence"/>
</dbReference>
<dbReference type="SMART" id="SM00450">
    <property type="entry name" value="RHOD"/>
    <property type="match status" value="1"/>
</dbReference>
<gene>
    <name evidence="2" type="ORF">BWK73_25805</name>
</gene>
<sequence length="140" mass="15827">MNKLIDLSPKAAYDYLQNTEGSLLIDIRSSMEYLFVGHPVGSVHIAWIDEPDWEVNPHFVAEIERAVSGRYKYAAPKQDAAVVLICRSGKRSQEAGEALLAAGFERVLHIEEGFEGERDEHHHRGTLGGWRFHGLPWEQC</sequence>
<dbReference type="PANTHER" id="PTHR45431:SF3">
    <property type="entry name" value="RHODANESE-LIKE DOMAIN-CONTAINING PROTEIN 15, CHLOROPLASTIC"/>
    <property type="match status" value="1"/>
</dbReference>
<dbReference type="SUPFAM" id="SSF52821">
    <property type="entry name" value="Rhodanese/Cell cycle control phosphatase"/>
    <property type="match status" value="1"/>
</dbReference>
<accession>A0A1Y1QL05</accession>
<evidence type="ECO:0000259" key="1">
    <source>
        <dbReference type="PROSITE" id="PS50206"/>
    </source>
</evidence>
<comment type="caution">
    <text evidence="2">The sequence shown here is derived from an EMBL/GenBank/DDBJ whole genome shotgun (WGS) entry which is preliminary data.</text>
</comment>
<dbReference type="Gene3D" id="3.40.250.10">
    <property type="entry name" value="Rhodanese-like domain"/>
    <property type="match status" value="1"/>
</dbReference>
<reference evidence="2 3" key="1">
    <citation type="submission" date="2017-01" db="EMBL/GenBank/DDBJ databases">
        <title>Novel large sulfur bacteria in the metagenomes of groundwater-fed chemosynthetic microbial mats in the Lake Huron basin.</title>
        <authorList>
            <person name="Sharrar A.M."/>
            <person name="Flood B.E."/>
            <person name="Bailey J.V."/>
            <person name="Jones D.S."/>
            <person name="Biddanda B."/>
            <person name="Ruberg S.A."/>
            <person name="Marcus D.N."/>
            <person name="Dick G.J."/>
        </authorList>
    </citation>
    <scope>NUCLEOTIDE SEQUENCE [LARGE SCALE GENOMIC DNA]</scope>
    <source>
        <strain evidence="2">A8</strain>
    </source>
</reference>
<dbReference type="InterPro" id="IPR036873">
    <property type="entry name" value="Rhodanese-like_dom_sf"/>
</dbReference>
<organism evidence="2 3">
    <name type="scientific">Thiothrix lacustris</name>
    <dbReference type="NCBI Taxonomy" id="525917"/>
    <lineage>
        <taxon>Bacteria</taxon>
        <taxon>Pseudomonadati</taxon>
        <taxon>Pseudomonadota</taxon>
        <taxon>Gammaproteobacteria</taxon>
        <taxon>Thiotrichales</taxon>
        <taxon>Thiotrichaceae</taxon>
        <taxon>Thiothrix</taxon>
    </lineage>
</organism>
<evidence type="ECO:0000313" key="2">
    <source>
        <dbReference type="EMBL" id="OQX08305.1"/>
    </source>
</evidence>
<dbReference type="InterPro" id="IPR001763">
    <property type="entry name" value="Rhodanese-like_dom"/>
</dbReference>
<dbReference type="PROSITE" id="PS50206">
    <property type="entry name" value="RHODANESE_3"/>
    <property type="match status" value="1"/>
</dbReference>